<dbReference type="InterPro" id="IPR001279">
    <property type="entry name" value="Metallo-B-lactamas"/>
</dbReference>
<dbReference type="GO" id="GO:0016787">
    <property type="term" value="F:hydrolase activity"/>
    <property type="evidence" value="ECO:0007669"/>
    <property type="project" value="UniProtKB-KW"/>
</dbReference>
<evidence type="ECO:0000256" key="3">
    <source>
        <dbReference type="ARBA" id="ARBA00022801"/>
    </source>
</evidence>
<dbReference type="SMART" id="SM00849">
    <property type="entry name" value="Lactamase_B"/>
    <property type="match status" value="1"/>
</dbReference>
<keyword evidence="7" id="KW-1185">Reference proteome</keyword>
<dbReference type="Proteomes" id="UP001303115">
    <property type="component" value="Unassembled WGS sequence"/>
</dbReference>
<feature type="domain" description="Metallo-beta-lactamase" evidence="5">
    <location>
        <begin position="51"/>
        <end position="273"/>
    </location>
</feature>
<keyword evidence="3" id="KW-0378">Hydrolase</keyword>
<dbReference type="GO" id="GO:0046872">
    <property type="term" value="F:metal ion binding"/>
    <property type="evidence" value="ECO:0007669"/>
    <property type="project" value="UniProtKB-KW"/>
</dbReference>
<dbReference type="Pfam" id="PF00753">
    <property type="entry name" value="Lactamase_B"/>
    <property type="match status" value="1"/>
</dbReference>
<evidence type="ECO:0000256" key="4">
    <source>
        <dbReference type="ARBA" id="ARBA00022833"/>
    </source>
</evidence>
<dbReference type="InterPro" id="IPR051013">
    <property type="entry name" value="MBL_superfamily_lactonases"/>
</dbReference>
<comment type="similarity">
    <text evidence="1">Belongs to the metallo-beta-lactamase superfamily.</text>
</comment>
<name>A0AAN6PNY0_9PEZI</name>
<organism evidence="6 7">
    <name type="scientific">Parachaetomium inaequale</name>
    <dbReference type="NCBI Taxonomy" id="2588326"/>
    <lineage>
        <taxon>Eukaryota</taxon>
        <taxon>Fungi</taxon>
        <taxon>Dikarya</taxon>
        <taxon>Ascomycota</taxon>
        <taxon>Pezizomycotina</taxon>
        <taxon>Sordariomycetes</taxon>
        <taxon>Sordariomycetidae</taxon>
        <taxon>Sordariales</taxon>
        <taxon>Chaetomiaceae</taxon>
        <taxon>Parachaetomium</taxon>
    </lineage>
</organism>
<evidence type="ECO:0000256" key="2">
    <source>
        <dbReference type="ARBA" id="ARBA00022723"/>
    </source>
</evidence>
<evidence type="ECO:0000256" key="1">
    <source>
        <dbReference type="ARBA" id="ARBA00007749"/>
    </source>
</evidence>
<reference evidence="7" key="1">
    <citation type="journal article" date="2023" name="Mol. Phylogenet. Evol.">
        <title>Genome-scale phylogeny and comparative genomics of the fungal order Sordariales.</title>
        <authorList>
            <person name="Hensen N."/>
            <person name="Bonometti L."/>
            <person name="Westerberg I."/>
            <person name="Brannstrom I.O."/>
            <person name="Guillou S."/>
            <person name="Cros-Aarteil S."/>
            <person name="Calhoun S."/>
            <person name="Haridas S."/>
            <person name="Kuo A."/>
            <person name="Mondo S."/>
            <person name="Pangilinan J."/>
            <person name="Riley R."/>
            <person name="LaButti K."/>
            <person name="Andreopoulos B."/>
            <person name="Lipzen A."/>
            <person name="Chen C."/>
            <person name="Yan M."/>
            <person name="Daum C."/>
            <person name="Ng V."/>
            <person name="Clum A."/>
            <person name="Steindorff A."/>
            <person name="Ohm R.A."/>
            <person name="Martin F."/>
            <person name="Silar P."/>
            <person name="Natvig D.O."/>
            <person name="Lalanne C."/>
            <person name="Gautier V."/>
            <person name="Ament-Velasquez S.L."/>
            <person name="Kruys A."/>
            <person name="Hutchinson M.I."/>
            <person name="Powell A.J."/>
            <person name="Barry K."/>
            <person name="Miller A.N."/>
            <person name="Grigoriev I.V."/>
            <person name="Debuchy R."/>
            <person name="Gladieux P."/>
            <person name="Hiltunen Thoren M."/>
            <person name="Johannesson H."/>
        </authorList>
    </citation>
    <scope>NUCLEOTIDE SEQUENCE [LARGE SCALE GENOMIC DNA]</scope>
    <source>
        <strain evidence="7">CBS 284.82</strain>
    </source>
</reference>
<protein>
    <submittedName>
        <fullName evidence="6">Beta-lactamase-like protein</fullName>
    </submittedName>
</protein>
<keyword evidence="4" id="KW-0862">Zinc</keyword>
<dbReference type="PANTHER" id="PTHR42978:SF5">
    <property type="entry name" value="METALLO-BETA-LACTAMASE DOMAIN-CONTAINING PROTEIN"/>
    <property type="match status" value="1"/>
</dbReference>
<dbReference type="SUPFAM" id="SSF56281">
    <property type="entry name" value="Metallo-hydrolase/oxidoreductase"/>
    <property type="match status" value="1"/>
</dbReference>
<evidence type="ECO:0000313" key="6">
    <source>
        <dbReference type="EMBL" id="KAK4044297.1"/>
    </source>
</evidence>
<dbReference type="Gene3D" id="3.60.15.10">
    <property type="entry name" value="Ribonuclease Z/Hydroxyacylglutathione hydrolase-like"/>
    <property type="match status" value="1"/>
</dbReference>
<gene>
    <name evidence="6" type="ORF">C8A01DRAFT_12327</name>
</gene>
<dbReference type="InterPro" id="IPR036866">
    <property type="entry name" value="RibonucZ/Hydroxyglut_hydro"/>
</dbReference>
<accession>A0AAN6PNY0</accession>
<dbReference type="EMBL" id="MU854320">
    <property type="protein sequence ID" value="KAK4044297.1"/>
    <property type="molecule type" value="Genomic_DNA"/>
</dbReference>
<keyword evidence="2" id="KW-0479">Metal-binding</keyword>
<sequence length="376" mass="40535">METPKKGPALHIPKSAATVQVRVLDTKTLLHLKPGLFWQPATPGWDGVYAPVYCFLVSRNDQHVIFDLGVRSDWHNYAPRIVKLIEATTTIVPGTDVFSLLDTEAAGLGIRPADITSVIWSHNHFDHVGDISRFPSTVELVVGPGVRAASWPGWPTVAEAAVLDADMAGRAVREVSFDGGLRIGRFRAHDFFGDGSFYLLDAPGHAVGHLCGLARTCAGDESEASFVFMGADACHHAGVLRPSSFLPLPSNAALSGVLDDASAAAMRCPCPGDVLQGALKSPSAPFFEVSKGPLFPDHDAAMDTVSKIQELDADDAVLVLMAHDLSVRDQIPFFPETVNDWRARGIKTGVRWLFINDFLPALSCSKEGEITAQQFN</sequence>
<comment type="caution">
    <text evidence="6">The sequence shown here is derived from an EMBL/GenBank/DDBJ whole genome shotgun (WGS) entry which is preliminary data.</text>
</comment>
<dbReference type="PANTHER" id="PTHR42978">
    <property type="entry name" value="QUORUM-QUENCHING LACTONASE YTNP-RELATED-RELATED"/>
    <property type="match status" value="1"/>
</dbReference>
<evidence type="ECO:0000313" key="7">
    <source>
        <dbReference type="Proteomes" id="UP001303115"/>
    </source>
</evidence>
<evidence type="ECO:0000259" key="5">
    <source>
        <dbReference type="SMART" id="SM00849"/>
    </source>
</evidence>
<dbReference type="AlphaFoldDB" id="A0AAN6PNY0"/>
<dbReference type="CDD" id="cd07730">
    <property type="entry name" value="metallo-hydrolase-like_MBL-fold"/>
    <property type="match status" value="1"/>
</dbReference>
<proteinExistence type="inferred from homology"/>